<organism evidence="1 2">
    <name type="scientific">Candidatus Gallilactobacillus intestinavium</name>
    <dbReference type="NCBI Taxonomy" id="2840838"/>
    <lineage>
        <taxon>Bacteria</taxon>
        <taxon>Bacillati</taxon>
        <taxon>Bacillota</taxon>
        <taxon>Bacilli</taxon>
        <taxon>Lactobacillales</taxon>
        <taxon>Lactobacillaceae</taxon>
        <taxon>Lactobacillaceae incertae sedis</taxon>
        <taxon>Candidatus Gallilactobacillus</taxon>
    </lineage>
</organism>
<reference evidence="1" key="2">
    <citation type="journal article" date="2021" name="PeerJ">
        <title>Extensive microbial diversity within the chicken gut microbiome revealed by metagenomics and culture.</title>
        <authorList>
            <person name="Gilroy R."/>
            <person name="Ravi A."/>
            <person name="Getino M."/>
            <person name="Pursley I."/>
            <person name="Horton D.L."/>
            <person name="Alikhan N.F."/>
            <person name="Baker D."/>
            <person name="Gharbi K."/>
            <person name="Hall N."/>
            <person name="Watson M."/>
            <person name="Adriaenssens E.M."/>
            <person name="Foster-Nyarko E."/>
            <person name="Jarju S."/>
            <person name="Secka A."/>
            <person name="Antonio M."/>
            <person name="Oren A."/>
            <person name="Chaudhuri R.R."/>
            <person name="La Ragione R."/>
            <person name="Hildebrand F."/>
            <person name="Pallen M.J."/>
        </authorList>
    </citation>
    <scope>NUCLEOTIDE SEQUENCE</scope>
    <source>
        <strain evidence="1">C6-149</strain>
    </source>
</reference>
<dbReference type="AlphaFoldDB" id="A0A9D9E6E4"/>
<accession>A0A9D9E6E4</accession>
<proteinExistence type="predicted"/>
<gene>
    <name evidence="1" type="ORF">IAA89_01260</name>
</gene>
<name>A0A9D9E6E4_9LACO</name>
<evidence type="ECO:0000313" key="2">
    <source>
        <dbReference type="Proteomes" id="UP000823614"/>
    </source>
</evidence>
<sequence>MKKTELHELIKSELNYVKEKQSFANAEEATGNIATDIFTAEDWDNPNALDSLREDLNSLTVVDEDEAVEWIEFELVHSYGYNIENISNDIERDNLVADIQSIHNNTIYMSDYNEYWTEF</sequence>
<dbReference type="Proteomes" id="UP000823614">
    <property type="component" value="Unassembled WGS sequence"/>
</dbReference>
<dbReference type="EMBL" id="JADIMP010000023">
    <property type="protein sequence ID" value="MBO8441068.1"/>
    <property type="molecule type" value="Genomic_DNA"/>
</dbReference>
<comment type="caution">
    <text evidence="1">The sequence shown here is derived from an EMBL/GenBank/DDBJ whole genome shotgun (WGS) entry which is preliminary data.</text>
</comment>
<protein>
    <submittedName>
        <fullName evidence="1">Uncharacterized protein</fullName>
    </submittedName>
</protein>
<evidence type="ECO:0000313" key="1">
    <source>
        <dbReference type="EMBL" id="MBO8441068.1"/>
    </source>
</evidence>
<reference evidence="1" key="1">
    <citation type="submission" date="2020-10" db="EMBL/GenBank/DDBJ databases">
        <authorList>
            <person name="Gilroy R."/>
        </authorList>
    </citation>
    <scope>NUCLEOTIDE SEQUENCE</scope>
    <source>
        <strain evidence="1">C6-149</strain>
    </source>
</reference>